<name>A0ABN3GPT2_9PSEU</name>
<protein>
    <recommendedName>
        <fullName evidence="3">Secreted protein</fullName>
    </recommendedName>
</protein>
<comment type="caution">
    <text evidence="1">The sequence shown here is derived from an EMBL/GenBank/DDBJ whole genome shotgun (WGS) entry which is preliminary data.</text>
</comment>
<evidence type="ECO:0000313" key="1">
    <source>
        <dbReference type="EMBL" id="GAA2357757.1"/>
    </source>
</evidence>
<keyword evidence="2" id="KW-1185">Reference proteome</keyword>
<gene>
    <name evidence="1" type="ORF">GCM10009854_40150</name>
</gene>
<accession>A0ABN3GPT2</accession>
<evidence type="ECO:0000313" key="2">
    <source>
        <dbReference type="Proteomes" id="UP001501218"/>
    </source>
</evidence>
<sequence>MKKLLLVSIWLQKATYLLALVTVRIGQPPTKRIAITQGNSAMGGGVFCGHVPDTHDWNEDVCQSLRTKAPPPGEPK</sequence>
<dbReference type="Proteomes" id="UP001501218">
    <property type="component" value="Unassembled WGS sequence"/>
</dbReference>
<dbReference type="EMBL" id="BAAARA010000018">
    <property type="protein sequence ID" value="GAA2357757.1"/>
    <property type="molecule type" value="Genomic_DNA"/>
</dbReference>
<organism evidence="1 2">
    <name type="scientific">Saccharopolyspora halophila</name>
    <dbReference type="NCBI Taxonomy" id="405551"/>
    <lineage>
        <taxon>Bacteria</taxon>
        <taxon>Bacillati</taxon>
        <taxon>Actinomycetota</taxon>
        <taxon>Actinomycetes</taxon>
        <taxon>Pseudonocardiales</taxon>
        <taxon>Pseudonocardiaceae</taxon>
        <taxon>Saccharopolyspora</taxon>
    </lineage>
</organism>
<evidence type="ECO:0008006" key="3">
    <source>
        <dbReference type="Google" id="ProtNLM"/>
    </source>
</evidence>
<proteinExistence type="predicted"/>
<reference evidence="1 2" key="1">
    <citation type="journal article" date="2019" name="Int. J. Syst. Evol. Microbiol.">
        <title>The Global Catalogue of Microorganisms (GCM) 10K type strain sequencing project: providing services to taxonomists for standard genome sequencing and annotation.</title>
        <authorList>
            <consortium name="The Broad Institute Genomics Platform"/>
            <consortium name="The Broad Institute Genome Sequencing Center for Infectious Disease"/>
            <person name="Wu L."/>
            <person name="Ma J."/>
        </authorList>
    </citation>
    <scope>NUCLEOTIDE SEQUENCE [LARGE SCALE GENOMIC DNA]</scope>
    <source>
        <strain evidence="1 2">JCM 16221</strain>
    </source>
</reference>